<name>A0A7I7MIY8_9MYCO</name>
<dbReference type="Proteomes" id="UP000467236">
    <property type="component" value="Chromosome"/>
</dbReference>
<evidence type="ECO:0000256" key="1">
    <source>
        <dbReference type="ARBA" id="ARBA00022741"/>
    </source>
</evidence>
<organism evidence="3 4">
    <name type="scientific">Mycobacterium shinjukuense</name>
    <dbReference type="NCBI Taxonomy" id="398694"/>
    <lineage>
        <taxon>Bacteria</taxon>
        <taxon>Bacillati</taxon>
        <taxon>Actinomycetota</taxon>
        <taxon>Actinomycetes</taxon>
        <taxon>Mycobacteriales</taxon>
        <taxon>Mycobacteriaceae</taxon>
        <taxon>Mycobacterium</taxon>
    </lineage>
</organism>
<dbReference type="InterPro" id="IPR000719">
    <property type="entry name" value="Prot_kinase_dom"/>
</dbReference>
<dbReference type="SMART" id="SM00220">
    <property type="entry name" value="S_TKc"/>
    <property type="match status" value="1"/>
</dbReference>
<dbReference type="AlphaFoldDB" id="A0A7I7MIY8"/>
<dbReference type="InterPro" id="IPR027417">
    <property type="entry name" value="P-loop_NTPase"/>
</dbReference>
<dbReference type="CDD" id="cd14014">
    <property type="entry name" value="STKc_PknB_like"/>
    <property type="match status" value="1"/>
</dbReference>
<evidence type="ECO:0000313" key="4">
    <source>
        <dbReference type="Proteomes" id="UP000467236"/>
    </source>
</evidence>
<dbReference type="InterPro" id="IPR017441">
    <property type="entry name" value="Protein_kinase_ATP_BS"/>
</dbReference>
<dbReference type="PRINTS" id="PR00364">
    <property type="entry name" value="DISEASERSIST"/>
</dbReference>
<dbReference type="GO" id="GO:0004672">
    <property type="term" value="F:protein kinase activity"/>
    <property type="evidence" value="ECO:0007669"/>
    <property type="project" value="InterPro"/>
</dbReference>
<evidence type="ECO:0000256" key="2">
    <source>
        <dbReference type="ARBA" id="ARBA00022840"/>
    </source>
</evidence>
<dbReference type="InterPro" id="IPR011009">
    <property type="entry name" value="Kinase-like_dom_sf"/>
</dbReference>
<dbReference type="Gene3D" id="1.25.40.10">
    <property type="entry name" value="Tetratricopeptide repeat domain"/>
    <property type="match status" value="1"/>
</dbReference>
<dbReference type="SUPFAM" id="SSF56112">
    <property type="entry name" value="Protein kinase-like (PK-like)"/>
    <property type="match status" value="1"/>
</dbReference>
<dbReference type="PROSITE" id="PS00107">
    <property type="entry name" value="PROTEIN_KINASE_ATP"/>
    <property type="match status" value="1"/>
</dbReference>
<dbReference type="PROSITE" id="PS00108">
    <property type="entry name" value="PROTEIN_KINASE_ST"/>
    <property type="match status" value="1"/>
</dbReference>
<dbReference type="Pfam" id="PF00069">
    <property type="entry name" value="Pkinase"/>
    <property type="match status" value="1"/>
</dbReference>
<dbReference type="SUPFAM" id="SSF52540">
    <property type="entry name" value="P-loop containing nucleoside triphosphate hydrolases"/>
    <property type="match status" value="1"/>
</dbReference>
<evidence type="ECO:0000313" key="3">
    <source>
        <dbReference type="EMBL" id="BBX72331.1"/>
    </source>
</evidence>
<dbReference type="InterPro" id="IPR011990">
    <property type="entry name" value="TPR-like_helical_dom_sf"/>
</dbReference>
<keyword evidence="1" id="KW-0547">Nucleotide-binding</keyword>
<dbReference type="GO" id="GO:0005524">
    <property type="term" value="F:ATP binding"/>
    <property type="evidence" value="ECO:0007669"/>
    <property type="project" value="UniProtKB-UniRule"/>
</dbReference>
<gene>
    <name evidence="3" type="ORF">MSHI_02370</name>
</gene>
<dbReference type="KEGG" id="mshj:MSHI_02370"/>
<accession>A0A7I7MIY8</accession>
<dbReference type="Gene3D" id="1.10.510.10">
    <property type="entry name" value="Transferase(Phosphotransferase) domain 1"/>
    <property type="match status" value="1"/>
</dbReference>
<dbReference type="InterPro" id="IPR002182">
    <property type="entry name" value="NB-ARC"/>
</dbReference>
<sequence>MGEDTVVTQTGAGDPIAAELSVAGFADAEAIGRGGFGVVYRCRQVPLQRLVAVKVLKDLDGNRARFVREQQAMARLTGHPNIVPVLQVGETASGHPFLVMPFCGLGCIQQRIRRLGVLEAAEALRLGVKMAGALASAHHFEILHRDVKPANILLSDFGEPALGDFGIAHMTGAYRTATGVLTGSPAFLAPELLAGDPPSMASDVYGLGMTLFAALTGHAAFERRNDEQVVAQLLRIATDRLPDLREHGIPEGVAGVVDSATAHDPADRPSALELGELIRQVQSHLGLPVDEMALQHDRASDRRPKCTVTSASVSSGGGRLPSKVASFVGRDAEATHLQELFWSSRLVTLTGVGGVGKTTLAAHSAAKLHQQFTDGVWWVGLSELSEGTLLTEVVAAALGVREQLGRAPIEALVDFLAQRQALVVLDDCEHLIADVASLAEALLRDCPQLRILATSREVLDIEGEAVLRLDPLSCPAVDDDPPLRTLAGYESVQLFVQRARAVAPGFELDDHNATSIARICARLEGLPLAIELAAARMRAMSAKQIAEELSDRYTLLTHGHRGARTRQQSLAACVNWSYELCTPSEQRLWCRLSVLGESFDLPTARGICGEDMPAGEFLDLLCALVDKSILIRTEHHGVACFRLLEILRDYGKARATEAERIRLSRRHAQWYHQLLAEAEAQWFGPQQLQWILRLTREMPNIREALQFSLTDCPAMAADMTTALRRFWIHHATLSEGSQWASRALAAIPAEPSLQRIRPLFTAAYLTLRHGDLVTGAGWLAEVRQLLEVVDDPVTRGGINFTDGYAALLTGDMDHAREGLQRAMAATDDFEVQAYAMAAMSWVELISGDAHAALGWSDKCLALAESRGGLAIRGVAVGSVGVAQWQLGHLRRAERALQQSVQFALETDDRCALANGLEVLAWITESRQRPRQAAVLMAAAAEMSRASGAPLSCSCFGGFHAECERRVREQLGEAEFQAAWNDGTALNITDVAQAIPQACASERWSLEHREPWSLELELRQWS</sequence>
<dbReference type="Gene3D" id="3.40.50.300">
    <property type="entry name" value="P-loop containing nucleotide triphosphate hydrolases"/>
    <property type="match status" value="1"/>
</dbReference>
<dbReference type="PANTHER" id="PTHR47691">
    <property type="entry name" value="REGULATOR-RELATED"/>
    <property type="match status" value="1"/>
</dbReference>
<proteinExistence type="predicted"/>
<keyword evidence="4" id="KW-1185">Reference proteome</keyword>
<dbReference type="GO" id="GO:0043531">
    <property type="term" value="F:ADP binding"/>
    <property type="evidence" value="ECO:0007669"/>
    <property type="project" value="InterPro"/>
</dbReference>
<reference evidence="3 4" key="1">
    <citation type="journal article" date="2019" name="Emerg. Microbes Infect.">
        <title>Comprehensive subspecies identification of 175 nontuberculous mycobacteria species based on 7547 genomic profiles.</title>
        <authorList>
            <person name="Matsumoto Y."/>
            <person name="Kinjo T."/>
            <person name="Motooka D."/>
            <person name="Nabeya D."/>
            <person name="Jung N."/>
            <person name="Uechi K."/>
            <person name="Horii T."/>
            <person name="Iida T."/>
            <person name="Fujita J."/>
            <person name="Nakamura S."/>
        </authorList>
    </citation>
    <scope>NUCLEOTIDE SEQUENCE [LARGE SCALE GENOMIC DNA]</scope>
    <source>
        <strain evidence="3 4">JCM 14233</strain>
    </source>
</reference>
<dbReference type="Pfam" id="PF00931">
    <property type="entry name" value="NB-ARC"/>
    <property type="match status" value="1"/>
</dbReference>
<keyword evidence="2" id="KW-0067">ATP-binding</keyword>
<dbReference type="EMBL" id="AP022575">
    <property type="protein sequence ID" value="BBX72331.1"/>
    <property type="molecule type" value="Genomic_DNA"/>
</dbReference>
<protein>
    <submittedName>
        <fullName evidence="3">Uncharacterized protein</fullName>
    </submittedName>
</protein>
<dbReference type="RefSeq" id="WP_233432157.1">
    <property type="nucleotide sequence ID" value="NZ_JACKTO010000044.1"/>
</dbReference>
<dbReference type="PROSITE" id="PS50011">
    <property type="entry name" value="PROTEIN_KINASE_DOM"/>
    <property type="match status" value="1"/>
</dbReference>
<dbReference type="SUPFAM" id="SSF48452">
    <property type="entry name" value="TPR-like"/>
    <property type="match status" value="1"/>
</dbReference>
<dbReference type="PANTHER" id="PTHR47691:SF3">
    <property type="entry name" value="HTH-TYPE TRANSCRIPTIONAL REGULATOR RV0890C-RELATED"/>
    <property type="match status" value="1"/>
</dbReference>
<dbReference type="InterPro" id="IPR008271">
    <property type="entry name" value="Ser/Thr_kinase_AS"/>
</dbReference>